<sequence length="123" mass="14415">MSNNPNPNDLPPSGDEFADLIRRLSINNENVFRCLAQEKLEKSVWFMSYLCATKEKEEVDRKLKDSHVLIHTLIEYLRDTRDELHTLTRQVASMHLETRQYEDALANSHRIYSAIADALRRNE</sequence>
<dbReference type="Proteomes" id="UP001175271">
    <property type="component" value="Unassembled WGS sequence"/>
</dbReference>
<gene>
    <name evidence="1" type="ORF">QR680_002789</name>
</gene>
<protein>
    <submittedName>
        <fullName evidence="1">Uncharacterized protein</fullName>
    </submittedName>
</protein>
<proteinExistence type="predicted"/>
<evidence type="ECO:0000313" key="2">
    <source>
        <dbReference type="Proteomes" id="UP001175271"/>
    </source>
</evidence>
<organism evidence="1 2">
    <name type="scientific">Steinernema hermaphroditum</name>
    <dbReference type="NCBI Taxonomy" id="289476"/>
    <lineage>
        <taxon>Eukaryota</taxon>
        <taxon>Metazoa</taxon>
        <taxon>Ecdysozoa</taxon>
        <taxon>Nematoda</taxon>
        <taxon>Chromadorea</taxon>
        <taxon>Rhabditida</taxon>
        <taxon>Tylenchina</taxon>
        <taxon>Panagrolaimomorpha</taxon>
        <taxon>Strongyloidoidea</taxon>
        <taxon>Steinernematidae</taxon>
        <taxon>Steinernema</taxon>
    </lineage>
</organism>
<comment type="caution">
    <text evidence="1">The sequence shown here is derived from an EMBL/GenBank/DDBJ whole genome shotgun (WGS) entry which is preliminary data.</text>
</comment>
<dbReference type="EMBL" id="JAUCMV010000005">
    <property type="protein sequence ID" value="KAK0398869.1"/>
    <property type="molecule type" value="Genomic_DNA"/>
</dbReference>
<dbReference type="AlphaFoldDB" id="A0AA39LJ21"/>
<evidence type="ECO:0000313" key="1">
    <source>
        <dbReference type="EMBL" id="KAK0398869.1"/>
    </source>
</evidence>
<name>A0AA39LJ21_9BILA</name>
<accession>A0AA39LJ21</accession>
<reference evidence="1" key="1">
    <citation type="submission" date="2023-06" db="EMBL/GenBank/DDBJ databases">
        <title>Genomic analysis of the entomopathogenic nematode Steinernema hermaphroditum.</title>
        <authorList>
            <person name="Schwarz E.M."/>
            <person name="Heppert J.K."/>
            <person name="Baniya A."/>
            <person name="Schwartz H.T."/>
            <person name="Tan C.-H."/>
            <person name="Antoshechkin I."/>
            <person name="Sternberg P.W."/>
            <person name="Goodrich-Blair H."/>
            <person name="Dillman A.R."/>
        </authorList>
    </citation>
    <scope>NUCLEOTIDE SEQUENCE</scope>
    <source>
        <strain evidence="1">PS9179</strain>
        <tissue evidence="1">Whole animal</tissue>
    </source>
</reference>
<keyword evidence="2" id="KW-1185">Reference proteome</keyword>